<evidence type="ECO:0000313" key="22">
    <source>
        <dbReference type="Proteomes" id="UP000472277"/>
    </source>
</evidence>
<dbReference type="AlphaFoldDB" id="A0A673ZAA2"/>
<evidence type="ECO:0000256" key="18">
    <source>
        <dbReference type="ARBA" id="ARBA00045689"/>
    </source>
</evidence>
<evidence type="ECO:0000256" key="5">
    <source>
        <dbReference type="ARBA" id="ARBA00022588"/>
    </source>
</evidence>
<comment type="subcellular location">
    <subcellularLocation>
        <location evidence="1">Cytoplasmic vesicle</location>
        <location evidence="1">Phagosome membrane</location>
        <topology evidence="1">Multi-pass membrane protein</topology>
    </subcellularLocation>
</comment>
<evidence type="ECO:0000256" key="2">
    <source>
        <dbReference type="ARBA" id="ARBA00007256"/>
    </source>
</evidence>
<dbReference type="InParanoid" id="A0A673ZAA2"/>
<dbReference type="Ensembl" id="ENSSTUT00000046147.1">
    <property type="protein sequence ID" value="ENSSTUP00000044204.1"/>
    <property type="gene ID" value="ENSSTUG00000018640.1"/>
</dbReference>
<evidence type="ECO:0000259" key="20">
    <source>
        <dbReference type="Pfam" id="PF01823"/>
    </source>
</evidence>
<evidence type="ECO:0000256" key="1">
    <source>
        <dbReference type="ARBA" id="ARBA00004265"/>
    </source>
</evidence>
<evidence type="ECO:0000256" key="15">
    <source>
        <dbReference type="ARBA" id="ARBA00023329"/>
    </source>
</evidence>
<dbReference type="InterPro" id="IPR020864">
    <property type="entry name" value="MACPF"/>
</dbReference>
<keyword evidence="22" id="KW-1185">Reference proteome</keyword>
<evidence type="ECO:0000256" key="17">
    <source>
        <dbReference type="ARBA" id="ARBA00045657"/>
    </source>
</evidence>
<dbReference type="GO" id="GO:0045087">
    <property type="term" value="P:innate immune response"/>
    <property type="evidence" value="ECO:0007669"/>
    <property type="project" value="UniProtKB-KW"/>
</dbReference>
<feature type="signal peptide" evidence="19">
    <location>
        <begin position="1"/>
        <end position="22"/>
    </location>
</feature>
<dbReference type="PANTHER" id="PTHR31463:SF4">
    <property type="entry name" value="MACROPHAGE-EXPRESSED GENE 1 PROTEIN"/>
    <property type="match status" value="1"/>
</dbReference>
<keyword evidence="13" id="KW-1015">Disulfide bond</keyword>
<keyword evidence="11" id="KW-1064">Adaptive immunity</keyword>
<organism evidence="21 22">
    <name type="scientific">Salmo trutta</name>
    <name type="common">Brown trout</name>
    <dbReference type="NCBI Taxonomy" id="8032"/>
    <lineage>
        <taxon>Eukaryota</taxon>
        <taxon>Metazoa</taxon>
        <taxon>Chordata</taxon>
        <taxon>Craniata</taxon>
        <taxon>Vertebrata</taxon>
        <taxon>Euteleostomi</taxon>
        <taxon>Actinopterygii</taxon>
        <taxon>Neopterygii</taxon>
        <taxon>Teleostei</taxon>
        <taxon>Protacanthopterygii</taxon>
        <taxon>Salmoniformes</taxon>
        <taxon>Salmonidae</taxon>
        <taxon>Salmoninae</taxon>
        <taxon>Salmo</taxon>
    </lineage>
</organism>
<protein>
    <recommendedName>
        <fullName evidence="3">Macrophage-expressed gene 1 protein</fullName>
    </recommendedName>
    <alternativeName>
        <fullName evidence="16">Perforin-2</fullName>
    </alternativeName>
</protein>
<keyword evidence="12" id="KW-0472">Membrane</keyword>
<reference evidence="21" key="2">
    <citation type="submission" date="2025-09" db="UniProtKB">
        <authorList>
            <consortium name="Ensembl"/>
        </authorList>
    </citation>
    <scope>IDENTIFICATION</scope>
</reference>
<evidence type="ECO:0000256" key="6">
    <source>
        <dbReference type="ARBA" id="ARBA00022692"/>
    </source>
</evidence>
<evidence type="ECO:0000256" key="10">
    <source>
        <dbReference type="ARBA" id="ARBA00022989"/>
    </source>
</evidence>
<reference evidence="21" key="1">
    <citation type="submission" date="2025-08" db="UniProtKB">
        <authorList>
            <consortium name="Ensembl"/>
        </authorList>
    </citation>
    <scope>IDENTIFICATION</scope>
</reference>
<sequence length="389" mass="43638">KGRRIIFLNLFLIEVTSDSAMALRCRTNLSALDQEVLSGEGWDNLRSMDMGRVMNFSYSQCQTTEDGVYLIPDEVFVIPQKFTDVVTSSEVISNWFEQHSSTSQSINVGVSFLPGLNAKFSTENQWVKTHQVQDRSVTNRAVARRNFLYTVQAQPDFTLDGRFVRQAEEIADAIENKAAYLSEKMVLGYGTHVITSINAGASLVQEDYLSASYVSTTDKFSVKALAGLNFSDKLKFDIGSNGAQETSDSLSYQGNITYFMVGHPSTRASTSHSTNFNFQANVEDNCCKGPATNLTFCEYPICQNLAQMNPDTGSYSCRDPYTHTLLRGEVLNQNNNKIECYDICNECNCLLRMFCDKCCDRVCVDVFHVRSTRIDSYWCSTNEVTPEPL</sequence>
<keyword evidence="14" id="KW-0325">Glycoprotein</keyword>
<evidence type="ECO:0000256" key="9">
    <source>
        <dbReference type="ARBA" id="ARBA00022859"/>
    </source>
</evidence>
<evidence type="ECO:0000256" key="11">
    <source>
        <dbReference type="ARBA" id="ARBA00023130"/>
    </source>
</evidence>
<dbReference type="GO" id="GO:0042742">
    <property type="term" value="P:defense response to bacterium"/>
    <property type="evidence" value="ECO:0007669"/>
    <property type="project" value="TreeGrafter"/>
</dbReference>
<dbReference type="GO" id="GO:0002250">
    <property type="term" value="P:adaptive immune response"/>
    <property type="evidence" value="ECO:0007669"/>
    <property type="project" value="UniProtKB-KW"/>
</dbReference>
<keyword evidence="4" id="KW-1134">Transmembrane beta strand</keyword>
<evidence type="ECO:0000256" key="13">
    <source>
        <dbReference type="ARBA" id="ARBA00023157"/>
    </source>
</evidence>
<feature type="domain" description="MACPF" evidence="20">
    <location>
        <begin position="118"/>
        <end position="253"/>
    </location>
</feature>
<dbReference type="PANTHER" id="PTHR31463">
    <property type="entry name" value="MACROPHAGE-EXPRESSED GENE 1 PROTEIN"/>
    <property type="match status" value="1"/>
</dbReference>
<evidence type="ECO:0000313" key="21">
    <source>
        <dbReference type="Ensembl" id="ENSSTUP00000044204.1"/>
    </source>
</evidence>
<accession>A0A673ZAA2</accession>
<comment type="function">
    <text evidence="17">Pore-forming protein that plays a central role in antigen cross-presentation in dendritic cells by mediating delivery of antigens for cross-presentation. Dendritic cells bridge innate and adaptive immunity by capturing exogenous antigens on MHC class-I molecules and presenting them to naive CD8(+) T-cells. Acts by forming a pore in antigen-containing compartments, promoting the release of antigens into the cytosol, enabling generation of MHCI:peptide complexes and T-cell priming.</text>
</comment>
<keyword evidence="8" id="KW-0832">Ubl conjugation</keyword>
<evidence type="ECO:0000256" key="7">
    <source>
        <dbReference type="ARBA" id="ARBA00022729"/>
    </source>
</evidence>
<evidence type="ECO:0000256" key="16">
    <source>
        <dbReference type="ARBA" id="ARBA00030728"/>
    </source>
</evidence>
<evidence type="ECO:0000256" key="4">
    <source>
        <dbReference type="ARBA" id="ARBA00022452"/>
    </source>
</evidence>
<dbReference type="GO" id="GO:0030670">
    <property type="term" value="C:phagocytic vesicle membrane"/>
    <property type="evidence" value="ECO:0007669"/>
    <property type="project" value="UniProtKB-SubCell"/>
</dbReference>
<proteinExistence type="inferred from homology"/>
<dbReference type="Pfam" id="PF01823">
    <property type="entry name" value="MACPF"/>
    <property type="match status" value="1"/>
</dbReference>
<evidence type="ECO:0000256" key="3">
    <source>
        <dbReference type="ARBA" id="ARBA00021365"/>
    </source>
</evidence>
<comment type="similarity">
    <text evidence="2">Belongs to the MPEG1 family.</text>
</comment>
<keyword evidence="15" id="KW-0968">Cytoplasmic vesicle</keyword>
<comment type="function">
    <text evidence="18">Pore-forming protein involved in both innate and adaptive immunity. Plays a central role in antigen cross-presentation in dendritic cells by forming a pore in antigen-containing compartments, thereby promoting delivery of antigens for cross-presentation. Also involved in innate immune response following bacterial infection; shows antibacterial activity against a wide spectrum of Gram-positive, Gram-negative and acid-fast bacteria. Reduces the viability of the intracytosolic pathogen L.monocytogenes by inhibiting acidification of the phagocytic vacuole of host cells which restricts bacterial translocation from the vacuole to the cytosol. Required for the antibacterial activity of reactive oxygen species and nitric oxide.</text>
</comment>
<keyword evidence="10" id="KW-1133">Transmembrane helix</keyword>
<evidence type="ECO:0000256" key="14">
    <source>
        <dbReference type="ARBA" id="ARBA00023180"/>
    </source>
</evidence>
<keyword evidence="5" id="KW-0399">Innate immunity</keyword>
<keyword evidence="9" id="KW-0391">Immunity</keyword>
<evidence type="ECO:0000256" key="8">
    <source>
        <dbReference type="ARBA" id="ARBA00022843"/>
    </source>
</evidence>
<keyword evidence="6" id="KW-0812">Transmembrane</keyword>
<feature type="chain" id="PRO_5025515207" description="Macrophage-expressed gene 1 protein" evidence="19">
    <location>
        <begin position="23"/>
        <end position="389"/>
    </location>
</feature>
<keyword evidence="7 19" id="KW-0732">Signal</keyword>
<evidence type="ECO:0000256" key="19">
    <source>
        <dbReference type="SAM" id="SignalP"/>
    </source>
</evidence>
<dbReference type="InterPro" id="IPR039707">
    <property type="entry name" value="MPEG1"/>
</dbReference>
<dbReference type="Proteomes" id="UP000472277">
    <property type="component" value="Chromosome 12"/>
</dbReference>
<name>A0A673ZAA2_SALTR</name>
<evidence type="ECO:0000256" key="12">
    <source>
        <dbReference type="ARBA" id="ARBA00023136"/>
    </source>
</evidence>
<dbReference type="GeneTree" id="ENSGT00390000008048"/>